<name>A0A6G9ZDE9_9NOCA</name>
<dbReference type="Proteomes" id="UP000500953">
    <property type="component" value="Chromosome"/>
</dbReference>
<feature type="compositionally biased region" description="Basic and acidic residues" evidence="1">
    <location>
        <begin position="369"/>
        <end position="378"/>
    </location>
</feature>
<dbReference type="Pfam" id="PF06527">
    <property type="entry name" value="TniQ"/>
    <property type="match status" value="1"/>
</dbReference>
<gene>
    <name evidence="3" type="ORF">F6W96_39840</name>
    <name evidence="4" type="ORF">F6W96_39900</name>
</gene>
<sequence>MATTQTAARRTCADCRKKLPVTERPTRRRYCDNTCRSRAWHRKKRREQLTERAGSPNRRCPVCGQEIFESLQTRTDQTYCSGRCRNRAYRARRTTETLTGVERLMRSLPVPLRPFEHETLASYLHRLAAANHISETVLRHHLRVHLGSASSFNVDRLAAAVGTPAPLLRYALPELRSSTEETVMATAGRAVDLARTNIRPACRRCAAARGILEPLPRWHQPHHYVCLRHQLWIGPGVTSPDQQFDIAAVPEIGRAQRRLLRLARHHNAEDFRTAHTEATRICRLWSTNSQYGTQRNRRLRALGHPRPPTSSPPLLAAAHPEVVALTGMFLEPRWRHLAATQDPRDLDQLCAEISRRIGQPYQPSSNRDPMTRWIREQDPPPISPHAIDW</sequence>
<dbReference type="EMBL" id="CP046173">
    <property type="protein sequence ID" value="QIS23537.1"/>
    <property type="molecule type" value="Genomic_DNA"/>
</dbReference>
<dbReference type="AlphaFoldDB" id="A0A6G9ZDE9"/>
<evidence type="ECO:0000313" key="5">
    <source>
        <dbReference type="Proteomes" id="UP000500953"/>
    </source>
</evidence>
<organism evidence="3 5">
    <name type="scientific">Nocardia terpenica</name>
    <dbReference type="NCBI Taxonomy" id="455432"/>
    <lineage>
        <taxon>Bacteria</taxon>
        <taxon>Bacillati</taxon>
        <taxon>Actinomycetota</taxon>
        <taxon>Actinomycetes</taxon>
        <taxon>Mycobacteriales</taxon>
        <taxon>Nocardiaceae</taxon>
        <taxon>Nocardia</taxon>
    </lineage>
</organism>
<evidence type="ECO:0000313" key="3">
    <source>
        <dbReference type="EMBL" id="QIS23532.1"/>
    </source>
</evidence>
<evidence type="ECO:0000313" key="4">
    <source>
        <dbReference type="EMBL" id="QIS23537.1"/>
    </source>
</evidence>
<feature type="region of interest" description="Disordered" evidence="1">
    <location>
        <begin position="359"/>
        <end position="389"/>
    </location>
</feature>
<accession>A0A6G9ZDE9</accession>
<reference evidence="3 5" key="1">
    <citation type="journal article" date="2019" name="ACS Chem. Biol.">
        <title>Identification and Mobilization of a Cryptic Antibiotic Biosynthesis Gene Locus from a Human-Pathogenic Nocardia Isolate.</title>
        <authorList>
            <person name="Herisse M."/>
            <person name="Ishida K."/>
            <person name="Porter J.L."/>
            <person name="Howden B."/>
            <person name="Hertweck C."/>
            <person name="Stinear T.P."/>
            <person name="Pidot S.J."/>
        </authorList>
    </citation>
    <scope>NUCLEOTIDE SEQUENCE [LARGE SCALE GENOMIC DNA]</scope>
    <source>
        <strain evidence="3 5">AUSMDU00012715</strain>
    </source>
</reference>
<dbReference type="InterPro" id="IPR009492">
    <property type="entry name" value="TniQ"/>
</dbReference>
<dbReference type="RefSeq" id="WP_167490867.1">
    <property type="nucleotide sequence ID" value="NZ_CP046173.1"/>
</dbReference>
<evidence type="ECO:0000259" key="2">
    <source>
        <dbReference type="Pfam" id="PF06527"/>
    </source>
</evidence>
<protein>
    <recommendedName>
        <fullName evidence="2">TniQ domain-containing protein</fullName>
    </recommendedName>
</protein>
<evidence type="ECO:0000256" key="1">
    <source>
        <dbReference type="SAM" id="MobiDB-lite"/>
    </source>
</evidence>
<proteinExistence type="predicted"/>
<feature type="domain" description="TniQ" evidence="2">
    <location>
        <begin position="112"/>
        <end position="231"/>
    </location>
</feature>
<dbReference type="EMBL" id="CP046173">
    <property type="protein sequence ID" value="QIS23532.1"/>
    <property type="molecule type" value="Genomic_DNA"/>
</dbReference>